<sequence>MQRATMSTRSTAARLFSSVCRKPLPPPLPGLLLRQDERVDEEICPGYDSKRLYPARPGEVLANRYQILVKVGWGVSSTVWLARDMRGDESEPESAVALKISNTNNGSAAKEELEIEAHIAGTDPSHRGYPLFRTSLESFEIEGPEGTHLCLTYEPMREPLWLFQRSERRRGN</sequence>
<keyword evidence="6 9" id="KW-0067">ATP-binding</keyword>
<dbReference type="InterPro" id="IPR051334">
    <property type="entry name" value="SRPK"/>
</dbReference>
<accession>A0ABR4FUJ5</accession>
<dbReference type="SUPFAM" id="SSF56112">
    <property type="entry name" value="Protein kinase-like (PK-like)"/>
    <property type="match status" value="1"/>
</dbReference>
<organism evidence="10 11">
    <name type="scientific">Aspergillus keveii</name>
    <dbReference type="NCBI Taxonomy" id="714993"/>
    <lineage>
        <taxon>Eukaryota</taxon>
        <taxon>Fungi</taxon>
        <taxon>Dikarya</taxon>
        <taxon>Ascomycota</taxon>
        <taxon>Pezizomycotina</taxon>
        <taxon>Eurotiomycetes</taxon>
        <taxon>Eurotiomycetidae</taxon>
        <taxon>Eurotiales</taxon>
        <taxon>Aspergillaceae</taxon>
        <taxon>Aspergillus</taxon>
        <taxon>Aspergillus subgen. Nidulantes</taxon>
    </lineage>
</organism>
<comment type="catalytic activity">
    <reaction evidence="7">
        <text>L-threonyl-[protein] + ATP = O-phospho-L-threonyl-[protein] + ADP + H(+)</text>
        <dbReference type="Rhea" id="RHEA:46608"/>
        <dbReference type="Rhea" id="RHEA-COMP:11060"/>
        <dbReference type="Rhea" id="RHEA-COMP:11605"/>
        <dbReference type="ChEBI" id="CHEBI:15378"/>
        <dbReference type="ChEBI" id="CHEBI:30013"/>
        <dbReference type="ChEBI" id="CHEBI:30616"/>
        <dbReference type="ChEBI" id="CHEBI:61977"/>
        <dbReference type="ChEBI" id="CHEBI:456216"/>
        <dbReference type="EC" id="2.7.11.1"/>
    </reaction>
</comment>
<evidence type="ECO:0000256" key="8">
    <source>
        <dbReference type="ARBA" id="ARBA00048679"/>
    </source>
</evidence>
<keyword evidence="5" id="KW-0418">Kinase</keyword>
<proteinExistence type="predicted"/>
<evidence type="ECO:0000313" key="10">
    <source>
        <dbReference type="EMBL" id="KAL2786919.1"/>
    </source>
</evidence>
<dbReference type="EMBL" id="JBFTWV010000107">
    <property type="protein sequence ID" value="KAL2786919.1"/>
    <property type="molecule type" value="Genomic_DNA"/>
</dbReference>
<comment type="caution">
    <text evidence="10">The sequence shown here is derived from an EMBL/GenBank/DDBJ whole genome shotgun (WGS) entry which is preliminary data.</text>
</comment>
<reference evidence="10 11" key="1">
    <citation type="submission" date="2024-07" db="EMBL/GenBank/DDBJ databases">
        <title>Section-level genome sequencing and comparative genomics of Aspergillus sections Usti and Cavernicolus.</title>
        <authorList>
            <consortium name="Lawrence Berkeley National Laboratory"/>
            <person name="Nybo J.L."/>
            <person name="Vesth T.C."/>
            <person name="Theobald S."/>
            <person name="Frisvad J.C."/>
            <person name="Larsen T.O."/>
            <person name="Kjaerboelling I."/>
            <person name="Rothschild-Mancinelli K."/>
            <person name="Lyhne E.K."/>
            <person name="Kogle M.E."/>
            <person name="Barry K."/>
            <person name="Clum A."/>
            <person name="Na H."/>
            <person name="Ledsgaard L."/>
            <person name="Lin J."/>
            <person name="Lipzen A."/>
            <person name="Kuo A."/>
            <person name="Riley R."/>
            <person name="Mondo S."/>
            <person name="Labutti K."/>
            <person name="Haridas S."/>
            <person name="Pangalinan J."/>
            <person name="Salamov A.A."/>
            <person name="Simmons B.A."/>
            <person name="Magnuson J.K."/>
            <person name="Chen J."/>
            <person name="Drula E."/>
            <person name="Henrissat B."/>
            <person name="Wiebenga A."/>
            <person name="Lubbers R.J."/>
            <person name="Gomes A.C."/>
            <person name="Makela M.R."/>
            <person name="Stajich J."/>
            <person name="Grigoriev I.V."/>
            <person name="Mortensen U.H."/>
            <person name="De Vries R.P."/>
            <person name="Baker S.E."/>
            <person name="Andersen M.R."/>
        </authorList>
    </citation>
    <scope>NUCLEOTIDE SEQUENCE [LARGE SCALE GENOMIC DNA]</scope>
    <source>
        <strain evidence="10 11">CBS 209.92</strain>
    </source>
</reference>
<gene>
    <name evidence="10" type="ORF">BJX66DRAFT_311954</name>
</gene>
<protein>
    <recommendedName>
        <fullName evidence="1">non-specific serine/threonine protein kinase</fullName>
        <ecNumber evidence="1">2.7.11.1</ecNumber>
    </recommendedName>
</protein>
<evidence type="ECO:0000256" key="1">
    <source>
        <dbReference type="ARBA" id="ARBA00012513"/>
    </source>
</evidence>
<evidence type="ECO:0000256" key="5">
    <source>
        <dbReference type="ARBA" id="ARBA00022777"/>
    </source>
</evidence>
<evidence type="ECO:0000256" key="7">
    <source>
        <dbReference type="ARBA" id="ARBA00047899"/>
    </source>
</evidence>
<keyword evidence="3" id="KW-0808">Transferase</keyword>
<evidence type="ECO:0000256" key="9">
    <source>
        <dbReference type="PROSITE-ProRule" id="PRU10141"/>
    </source>
</evidence>
<keyword evidence="11" id="KW-1185">Reference proteome</keyword>
<dbReference type="PROSITE" id="PS00107">
    <property type="entry name" value="PROTEIN_KINASE_ATP"/>
    <property type="match status" value="1"/>
</dbReference>
<evidence type="ECO:0000256" key="6">
    <source>
        <dbReference type="ARBA" id="ARBA00022840"/>
    </source>
</evidence>
<keyword evidence="4 9" id="KW-0547">Nucleotide-binding</keyword>
<comment type="catalytic activity">
    <reaction evidence="8">
        <text>L-seryl-[protein] + ATP = O-phospho-L-seryl-[protein] + ADP + H(+)</text>
        <dbReference type="Rhea" id="RHEA:17989"/>
        <dbReference type="Rhea" id="RHEA-COMP:9863"/>
        <dbReference type="Rhea" id="RHEA-COMP:11604"/>
        <dbReference type="ChEBI" id="CHEBI:15378"/>
        <dbReference type="ChEBI" id="CHEBI:29999"/>
        <dbReference type="ChEBI" id="CHEBI:30616"/>
        <dbReference type="ChEBI" id="CHEBI:83421"/>
        <dbReference type="ChEBI" id="CHEBI:456216"/>
        <dbReference type="EC" id="2.7.11.1"/>
    </reaction>
</comment>
<dbReference type="PANTHER" id="PTHR47634:SF9">
    <property type="entry name" value="PROTEIN KINASE DOMAIN-CONTAINING PROTEIN-RELATED"/>
    <property type="match status" value="1"/>
</dbReference>
<dbReference type="PANTHER" id="PTHR47634">
    <property type="entry name" value="PROTEIN KINASE DOMAIN-CONTAINING PROTEIN-RELATED"/>
    <property type="match status" value="1"/>
</dbReference>
<feature type="binding site" evidence="9">
    <location>
        <position position="99"/>
    </location>
    <ligand>
        <name>ATP</name>
        <dbReference type="ChEBI" id="CHEBI:30616"/>
    </ligand>
</feature>
<dbReference type="InterPro" id="IPR011009">
    <property type="entry name" value="Kinase-like_dom_sf"/>
</dbReference>
<name>A0ABR4FUJ5_9EURO</name>
<evidence type="ECO:0000256" key="4">
    <source>
        <dbReference type="ARBA" id="ARBA00022741"/>
    </source>
</evidence>
<dbReference type="Gene3D" id="3.30.200.20">
    <property type="entry name" value="Phosphorylase Kinase, domain 1"/>
    <property type="match status" value="1"/>
</dbReference>
<evidence type="ECO:0000313" key="11">
    <source>
        <dbReference type="Proteomes" id="UP001610563"/>
    </source>
</evidence>
<dbReference type="Proteomes" id="UP001610563">
    <property type="component" value="Unassembled WGS sequence"/>
</dbReference>
<keyword evidence="2" id="KW-0723">Serine/threonine-protein kinase</keyword>
<dbReference type="Gene3D" id="1.10.510.10">
    <property type="entry name" value="Transferase(Phosphotransferase) domain 1"/>
    <property type="match status" value="1"/>
</dbReference>
<dbReference type="InterPro" id="IPR017441">
    <property type="entry name" value="Protein_kinase_ATP_BS"/>
</dbReference>
<dbReference type="EC" id="2.7.11.1" evidence="1"/>
<evidence type="ECO:0000256" key="2">
    <source>
        <dbReference type="ARBA" id="ARBA00022527"/>
    </source>
</evidence>
<evidence type="ECO:0000256" key="3">
    <source>
        <dbReference type="ARBA" id="ARBA00022679"/>
    </source>
</evidence>